<protein>
    <submittedName>
        <fullName evidence="1">Uncharacterized protein</fullName>
    </submittedName>
</protein>
<evidence type="ECO:0000313" key="2">
    <source>
        <dbReference type="Proteomes" id="UP000800094"/>
    </source>
</evidence>
<keyword evidence="2" id="KW-1185">Reference proteome</keyword>
<sequence>MNSEATLKVATYHRFPALLWLIQPTLPKYEAGVHQLRENIPNERLGQSFHPAPGMLIRQLESVLHGPEQIAFRAQFKIQSVPPPPHH</sequence>
<dbReference type="GeneID" id="54574781"/>
<evidence type="ECO:0000313" key="1">
    <source>
        <dbReference type="EMBL" id="KAF2251083.1"/>
    </source>
</evidence>
<reference evidence="1" key="1">
    <citation type="journal article" date="2020" name="Stud. Mycol.">
        <title>101 Dothideomycetes genomes: a test case for predicting lifestyles and emergence of pathogens.</title>
        <authorList>
            <person name="Haridas S."/>
            <person name="Albert R."/>
            <person name="Binder M."/>
            <person name="Bloem J."/>
            <person name="Labutti K."/>
            <person name="Salamov A."/>
            <person name="Andreopoulos B."/>
            <person name="Baker S."/>
            <person name="Barry K."/>
            <person name="Bills G."/>
            <person name="Bluhm B."/>
            <person name="Cannon C."/>
            <person name="Castanera R."/>
            <person name="Culley D."/>
            <person name="Daum C."/>
            <person name="Ezra D."/>
            <person name="Gonzalez J."/>
            <person name="Henrissat B."/>
            <person name="Kuo A."/>
            <person name="Liang C."/>
            <person name="Lipzen A."/>
            <person name="Lutzoni F."/>
            <person name="Magnuson J."/>
            <person name="Mondo S."/>
            <person name="Nolan M."/>
            <person name="Ohm R."/>
            <person name="Pangilinan J."/>
            <person name="Park H.-J."/>
            <person name="Ramirez L."/>
            <person name="Alfaro M."/>
            <person name="Sun H."/>
            <person name="Tritt A."/>
            <person name="Yoshinaga Y."/>
            <person name="Zwiers L.-H."/>
            <person name="Turgeon B."/>
            <person name="Goodwin S."/>
            <person name="Spatafora J."/>
            <person name="Crous P."/>
            <person name="Grigoriev I."/>
        </authorList>
    </citation>
    <scope>NUCLEOTIDE SEQUENCE</scope>
    <source>
        <strain evidence="1">CBS 122368</strain>
    </source>
</reference>
<organism evidence="1 2">
    <name type="scientific">Trematosphaeria pertusa</name>
    <dbReference type="NCBI Taxonomy" id="390896"/>
    <lineage>
        <taxon>Eukaryota</taxon>
        <taxon>Fungi</taxon>
        <taxon>Dikarya</taxon>
        <taxon>Ascomycota</taxon>
        <taxon>Pezizomycotina</taxon>
        <taxon>Dothideomycetes</taxon>
        <taxon>Pleosporomycetidae</taxon>
        <taxon>Pleosporales</taxon>
        <taxon>Massarineae</taxon>
        <taxon>Trematosphaeriaceae</taxon>
        <taxon>Trematosphaeria</taxon>
    </lineage>
</organism>
<name>A0A6A6INM4_9PLEO</name>
<gene>
    <name evidence="1" type="ORF">BU26DRAFT_276078</name>
</gene>
<dbReference type="RefSeq" id="XP_033686087.1">
    <property type="nucleotide sequence ID" value="XM_033821451.1"/>
</dbReference>
<dbReference type="AlphaFoldDB" id="A0A6A6INM4"/>
<accession>A0A6A6INM4</accession>
<proteinExistence type="predicted"/>
<dbReference type="Proteomes" id="UP000800094">
    <property type="component" value="Unassembled WGS sequence"/>
</dbReference>
<dbReference type="EMBL" id="ML987193">
    <property type="protein sequence ID" value="KAF2251083.1"/>
    <property type="molecule type" value="Genomic_DNA"/>
</dbReference>